<comment type="subcellular location">
    <subcellularLocation>
        <location evidence="1">Cell membrane</location>
        <topology evidence="1">Multi-pass membrane protein</topology>
    </subcellularLocation>
</comment>
<feature type="transmembrane region" description="Helical" evidence="6">
    <location>
        <begin position="295"/>
        <end position="312"/>
    </location>
</feature>
<organism evidence="8 9">
    <name type="scientific">Aquiluna borgnonia</name>
    <dbReference type="NCBI Taxonomy" id="2499157"/>
    <lineage>
        <taxon>Bacteria</taxon>
        <taxon>Bacillati</taxon>
        <taxon>Actinomycetota</taxon>
        <taxon>Actinomycetes</taxon>
        <taxon>Micrococcales</taxon>
        <taxon>Microbacteriaceae</taxon>
        <taxon>Luna cluster</taxon>
        <taxon>Luna-1 subcluster</taxon>
        <taxon>Aquiluna</taxon>
    </lineage>
</organism>
<dbReference type="InterPro" id="IPR036259">
    <property type="entry name" value="MFS_trans_sf"/>
</dbReference>
<evidence type="ECO:0000256" key="5">
    <source>
        <dbReference type="ARBA" id="ARBA00023136"/>
    </source>
</evidence>
<feature type="transmembrane region" description="Helical" evidence="6">
    <location>
        <begin position="359"/>
        <end position="378"/>
    </location>
</feature>
<dbReference type="Gene3D" id="1.20.1250.20">
    <property type="entry name" value="MFS general substrate transporter like domains"/>
    <property type="match status" value="1"/>
</dbReference>
<keyword evidence="2" id="KW-1003">Cell membrane</keyword>
<keyword evidence="3 6" id="KW-0812">Transmembrane</keyword>
<dbReference type="AlphaFoldDB" id="A0A7D4Q768"/>
<evidence type="ECO:0000256" key="2">
    <source>
        <dbReference type="ARBA" id="ARBA00022475"/>
    </source>
</evidence>
<evidence type="ECO:0000256" key="4">
    <source>
        <dbReference type="ARBA" id="ARBA00022989"/>
    </source>
</evidence>
<keyword evidence="4 6" id="KW-1133">Transmembrane helix</keyword>
<dbReference type="GO" id="GO:0005886">
    <property type="term" value="C:plasma membrane"/>
    <property type="evidence" value="ECO:0007669"/>
    <property type="project" value="UniProtKB-SubCell"/>
</dbReference>
<dbReference type="InterPro" id="IPR020846">
    <property type="entry name" value="MFS_dom"/>
</dbReference>
<gene>
    <name evidence="8" type="ORF">HRU87_06620</name>
</gene>
<dbReference type="CDD" id="cd06173">
    <property type="entry name" value="MFS_MefA_like"/>
    <property type="match status" value="1"/>
</dbReference>
<feature type="transmembrane region" description="Helical" evidence="6">
    <location>
        <begin position="318"/>
        <end position="338"/>
    </location>
</feature>
<feature type="transmembrane region" description="Helical" evidence="6">
    <location>
        <begin position="104"/>
        <end position="124"/>
    </location>
</feature>
<feature type="transmembrane region" description="Helical" evidence="6">
    <location>
        <begin position="384"/>
        <end position="402"/>
    </location>
</feature>
<dbReference type="RefSeq" id="WP_173494118.1">
    <property type="nucleotide sequence ID" value="NZ_CP054056.1"/>
</dbReference>
<evidence type="ECO:0000256" key="1">
    <source>
        <dbReference type="ARBA" id="ARBA00004651"/>
    </source>
</evidence>
<accession>A0A7D4Q768</accession>
<keyword evidence="5 6" id="KW-0472">Membrane</keyword>
<feature type="transmembrane region" description="Helical" evidence="6">
    <location>
        <begin position="232"/>
        <end position="254"/>
    </location>
</feature>
<proteinExistence type="predicted"/>
<dbReference type="GO" id="GO:0022857">
    <property type="term" value="F:transmembrane transporter activity"/>
    <property type="evidence" value="ECO:0007669"/>
    <property type="project" value="InterPro"/>
</dbReference>
<keyword evidence="9" id="KW-1185">Reference proteome</keyword>
<evidence type="ECO:0000313" key="9">
    <source>
        <dbReference type="Proteomes" id="UP000501003"/>
    </source>
</evidence>
<feature type="domain" description="Major facilitator superfamily (MFS) profile" evidence="7">
    <location>
        <begin position="15"/>
        <end position="406"/>
    </location>
</feature>
<evidence type="ECO:0000256" key="3">
    <source>
        <dbReference type="ARBA" id="ARBA00022692"/>
    </source>
</evidence>
<dbReference type="KEGG" id="aqg:HRU87_06620"/>
<evidence type="ECO:0000259" key="7">
    <source>
        <dbReference type="PROSITE" id="PS50850"/>
    </source>
</evidence>
<dbReference type="PANTHER" id="PTHR23513:SF6">
    <property type="entry name" value="MAJOR FACILITATOR SUPERFAMILY ASSOCIATED DOMAIN-CONTAINING PROTEIN"/>
    <property type="match status" value="1"/>
</dbReference>
<dbReference type="SUPFAM" id="SSF103473">
    <property type="entry name" value="MFS general substrate transporter"/>
    <property type="match status" value="1"/>
</dbReference>
<protein>
    <submittedName>
        <fullName evidence="8">MFS transporter</fullName>
    </submittedName>
</protein>
<dbReference type="PANTHER" id="PTHR23513">
    <property type="entry name" value="INTEGRAL MEMBRANE EFFLUX PROTEIN-RELATED"/>
    <property type="match status" value="1"/>
</dbReference>
<dbReference type="EMBL" id="CP054056">
    <property type="protein sequence ID" value="QKJ25822.1"/>
    <property type="molecule type" value="Genomic_DNA"/>
</dbReference>
<evidence type="ECO:0000313" key="8">
    <source>
        <dbReference type="EMBL" id="QKJ25822.1"/>
    </source>
</evidence>
<feature type="transmembrane region" description="Helical" evidence="6">
    <location>
        <begin position="260"/>
        <end position="283"/>
    </location>
</feature>
<dbReference type="InterPro" id="IPR011701">
    <property type="entry name" value="MFS"/>
</dbReference>
<dbReference type="Pfam" id="PF07690">
    <property type="entry name" value="MFS_1"/>
    <property type="match status" value="1"/>
</dbReference>
<feature type="transmembrane region" description="Helical" evidence="6">
    <location>
        <begin position="172"/>
        <end position="193"/>
    </location>
</feature>
<sequence length="413" mass="44567">MKAPTELSDTKFSPSFQKLWTASAASNLADGLLKTAAPLLATTLTKDPFLISTLAAVIMLPWLFFAIPIGGLVDRVNRRLLLAVANLIRLSAASILAVTVGYDLITFPILLLATLLFGIGEVMYDTTIQSMTPEVLDRDQLDRGNARLQVTSVALGEFIGTPLSGVLFAASIVLPFVFGAGGIVLAVLIVLLLPSHYSSTPKSTQPKDKTKFWADIRFGIGYLYQDKVLLKLVLLTSSIGFFFSASSATMVLFLTETLKLPIALYGVIFAMPAVGTLLGSLLAPRLSAKFGRTNVMALSMLVSSFLVILQGFSPNYWVLAGLVGLGLMAITFWNILLMSTYHQIIPTEPFGRIHGTRRTLVWGLMPIGSLLGGAIATIDLRAPFWIGGLACTALALYGYNFIRNLNTTLVNKE</sequence>
<feature type="transmembrane region" description="Helical" evidence="6">
    <location>
        <begin position="49"/>
        <end position="73"/>
    </location>
</feature>
<dbReference type="Proteomes" id="UP000501003">
    <property type="component" value="Chromosome"/>
</dbReference>
<evidence type="ECO:0000256" key="6">
    <source>
        <dbReference type="SAM" id="Phobius"/>
    </source>
</evidence>
<dbReference type="PROSITE" id="PS50850">
    <property type="entry name" value="MFS"/>
    <property type="match status" value="1"/>
</dbReference>
<reference evidence="8 9" key="1">
    <citation type="submission" date="2020-05" db="EMBL/GenBank/DDBJ databases">
        <title>Aquirufa sp. strain 15G-AUS-rot a new Aquirufa species.</title>
        <authorList>
            <person name="Pitt A."/>
            <person name="Hahn M.W."/>
        </authorList>
    </citation>
    <scope>NUCLEOTIDE SEQUENCE [LARGE SCALE GENOMIC DNA]</scope>
    <source>
        <strain evidence="8 9">15G-AUS-rot</strain>
    </source>
</reference>
<name>A0A7D4Q768_9MICO</name>